<dbReference type="EMBL" id="CP020114">
    <property type="protein sequence ID" value="AVZ29657.1"/>
    <property type="molecule type" value="Genomic_DNA"/>
</dbReference>
<dbReference type="Proteomes" id="UP000244056">
    <property type="component" value="Chromosome"/>
</dbReference>
<name>A0A2S0Q5J4_NODSP</name>
<protein>
    <submittedName>
        <fullName evidence="1">Uncharacterized protein</fullName>
    </submittedName>
</protein>
<accession>A0A2S0Q5J4</accession>
<dbReference type="KEGG" id="nsp:BMF81_00439"/>
<dbReference type="GeneID" id="78015839"/>
<sequence length="105" mass="12479">MTEAKSTRRVHRGRIFPEIQWTEHQKTQWKTERQAFKQRCQSIFAQVQPELIKTHYNWYVAVEPESGEYFINEDILVVAHKAHEKYPNVRLHVFRINESGLSGGI</sequence>
<reference evidence="1 2" key="1">
    <citation type="submission" date="2017-03" db="EMBL/GenBank/DDBJ databases">
        <title>Comparative genomics of the toxic Baltic Sea cyanobacteria Nodularia spumigena UHCC 0039 and its response on varying salinity.</title>
        <authorList>
            <person name="Teikari J.E."/>
        </authorList>
    </citation>
    <scope>NUCLEOTIDE SEQUENCE [LARGE SCALE GENOMIC DNA]</scope>
    <source>
        <strain evidence="1 2">UHCC 0039</strain>
    </source>
</reference>
<proteinExistence type="predicted"/>
<evidence type="ECO:0000313" key="1">
    <source>
        <dbReference type="EMBL" id="AVZ29657.1"/>
    </source>
</evidence>
<gene>
    <name evidence="1" type="ORF">BMF81_00439</name>
</gene>
<organism evidence="1 2">
    <name type="scientific">Nodularia spumigena UHCC 0039</name>
    <dbReference type="NCBI Taxonomy" id="1914872"/>
    <lineage>
        <taxon>Bacteria</taxon>
        <taxon>Bacillati</taxon>
        <taxon>Cyanobacteriota</taxon>
        <taxon>Cyanophyceae</taxon>
        <taxon>Nostocales</taxon>
        <taxon>Nodulariaceae</taxon>
        <taxon>Nodularia</taxon>
    </lineage>
</organism>
<dbReference type="AlphaFoldDB" id="A0A2S0Q5J4"/>
<evidence type="ECO:0000313" key="2">
    <source>
        <dbReference type="Proteomes" id="UP000244056"/>
    </source>
</evidence>
<dbReference type="RefSeq" id="WP_006194218.1">
    <property type="nucleotide sequence ID" value="NZ_CAWNZE010000001.1"/>
</dbReference>